<evidence type="ECO:0000256" key="6">
    <source>
        <dbReference type="ARBA" id="ARBA00023128"/>
    </source>
</evidence>
<evidence type="ECO:0000259" key="10">
    <source>
        <dbReference type="Pfam" id="PF17171"/>
    </source>
</evidence>
<dbReference type="PANTHER" id="PTHR12289">
    <property type="entry name" value="METAXIN RELATED"/>
    <property type="match status" value="1"/>
</dbReference>
<dbReference type="SUPFAM" id="SSF47616">
    <property type="entry name" value="GST C-terminal domain-like"/>
    <property type="match status" value="1"/>
</dbReference>
<keyword evidence="7 8" id="KW-0472">Membrane</keyword>
<name>A0A0J0XWF7_9TREE</name>
<feature type="transmembrane region" description="Helical" evidence="8">
    <location>
        <begin position="337"/>
        <end position="357"/>
    </location>
</feature>
<evidence type="ECO:0000256" key="5">
    <source>
        <dbReference type="ARBA" id="ARBA00022927"/>
    </source>
</evidence>
<reference evidence="11 12" key="1">
    <citation type="submission" date="2015-03" db="EMBL/GenBank/DDBJ databases">
        <title>Genomics and transcriptomics of the oil-accumulating basidiomycete yeast T. oleaginosus allow insights into substrate utilization and the diverse evolutionary trajectories of mating systems in fungi.</title>
        <authorList>
            <consortium name="DOE Joint Genome Institute"/>
            <person name="Kourist R."/>
            <person name="Kracht O."/>
            <person name="Bracharz F."/>
            <person name="Lipzen A."/>
            <person name="Nolan M."/>
            <person name="Ohm R."/>
            <person name="Grigoriev I."/>
            <person name="Sun S."/>
            <person name="Heitman J."/>
            <person name="Bruck T."/>
            <person name="Nowrousian M."/>
        </authorList>
    </citation>
    <scope>NUCLEOTIDE SEQUENCE [LARGE SCALE GENOMIC DNA]</scope>
    <source>
        <strain evidence="11 12">IBC0246</strain>
    </source>
</reference>
<dbReference type="GO" id="GO:0001401">
    <property type="term" value="C:SAM complex"/>
    <property type="evidence" value="ECO:0007669"/>
    <property type="project" value="InterPro"/>
</dbReference>
<dbReference type="AlphaFoldDB" id="A0A0J0XWF7"/>
<keyword evidence="6" id="KW-0496">Mitochondrion</keyword>
<dbReference type="RefSeq" id="XP_018281879.1">
    <property type="nucleotide sequence ID" value="XM_018421133.1"/>
</dbReference>
<dbReference type="GO" id="GO:0015031">
    <property type="term" value="P:protein transport"/>
    <property type="evidence" value="ECO:0007669"/>
    <property type="project" value="UniProtKB-KW"/>
</dbReference>
<comment type="similarity">
    <text evidence="2">Belongs to the metaxin family.</text>
</comment>
<dbReference type="Pfam" id="PF17171">
    <property type="entry name" value="GST_C_6"/>
    <property type="match status" value="1"/>
</dbReference>
<organism evidence="11 12">
    <name type="scientific">Cutaneotrichosporon oleaginosum</name>
    <dbReference type="NCBI Taxonomy" id="879819"/>
    <lineage>
        <taxon>Eukaryota</taxon>
        <taxon>Fungi</taxon>
        <taxon>Dikarya</taxon>
        <taxon>Basidiomycota</taxon>
        <taxon>Agaricomycotina</taxon>
        <taxon>Tremellomycetes</taxon>
        <taxon>Trichosporonales</taxon>
        <taxon>Trichosporonaceae</taxon>
        <taxon>Cutaneotrichosporon</taxon>
    </lineage>
</organism>
<dbReference type="GO" id="GO:0007005">
    <property type="term" value="P:mitochondrion organization"/>
    <property type="evidence" value="ECO:0007669"/>
    <property type="project" value="TreeGrafter"/>
</dbReference>
<evidence type="ECO:0000256" key="7">
    <source>
        <dbReference type="ARBA" id="ARBA00023136"/>
    </source>
</evidence>
<proteinExistence type="inferred from homology"/>
<feature type="domain" description="Mitochondrial outer membrane transport complex Sam37/metaxin N-terminal" evidence="9">
    <location>
        <begin position="63"/>
        <end position="135"/>
    </location>
</feature>
<keyword evidence="4" id="KW-1000">Mitochondrion outer membrane</keyword>
<keyword evidence="12" id="KW-1185">Reference proteome</keyword>
<keyword evidence="5" id="KW-0653">Protein transport</keyword>
<dbReference type="InterPro" id="IPR033468">
    <property type="entry name" value="Metaxin_GST"/>
</dbReference>
<evidence type="ECO:0000256" key="4">
    <source>
        <dbReference type="ARBA" id="ARBA00022787"/>
    </source>
</evidence>
<keyword evidence="3" id="KW-0813">Transport</keyword>
<evidence type="ECO:0000313" key="11">
    <source>
        <dbReference type="EMBL" id="KLT45388.1"/>
    </source>
</evidence>
<protein>
    <recommendedName>
        <fullName evidence="13">GST C-terminal domain-containing protein</fullName>
    </recommendedName>
</protein>
<evidence type="ECO:0008006" key="13">
    <source>
        <dbReference type="Google" id="ProtNLM"/>
    </source>
</evidence>
<keyword evidence="8" id="KW-1133">Transmembrane helix</keyword>
<evidence type="ECO:0000313" key="12">
    <source>
        <dbReference type="Proteomes" id="UP000053611"/>
    </source>
</evidence>
<dbReference type="GeneID" id="28981736"/>
<evidence type="ECO:0000256" key="2">
    <source>
        <dbReference type="ARBA" id="ARBA00009170"/>
    </source>
</evidence>
<feature type="domain" description="Metaxin glutathione S-transferase" evidence="10">
    <location>
        <begin position="208"/>
        <end position="272"/>
    </location>
</feature>
<keyword evidence="8" id="KW-0812">Transmembrane</keyword>
<comment type="subcellular location">
    <subcellularLocation>
        <location evidence="1">Mitochondrion outer membrane</location>
    </subcellularLocation>
</comment>
<accession>A0A0J0XWF7</accession>
<evidence type="ECO:0000256" key="3">
    <source>
        <dbReference type="ARBA" id="ARBA00022448"/>
    </source>
</evidence>
<dbReference type="STRING" id="879819.A0A0J0XWF7"/>
<evidence type="ECO:0000259" key="9">
    <source>
        <dbReference type="Pfam" id="PF10568"/>
    </source>
</evidence>
<sequence>MSSAVVVHTTPPLTPLPASDATSIRLLGILRLGGLSPDVTTADWSANGKPFITLDNIAIQERYLSSIPGWSDPDHALSAEQSADSLEWKAFVDGLVTDLVNHTMYSLPPNHPFLAGAQLATCPFPMNHYVPHRIRSIHRNRLRAAGMWGLGGGEEGDDSDTQRKKLADSVVVAPGGTKAERAWSGWGSGREVADRQRKFGEEALRQRARSAFDPLARKLGEHRYFYGKQPTSFDIALFAQLTLVLSVAWPNPLLANLLRDSYPTLVAHHDRVLKKLFPGGWGTISRLAPAPHPTLVESVRLYLPSWLGGPSAEGEKKKEAKDPRDIDTQKRLQRGRYLWFLGAGAAFISYILYSGLIEVHFGDDDDFEEEEGMDEWTVNVEDDDPFASLVYEDDDE</sequence>
<gene>
    <name evidence="11" type="ORF">CC85DRAFT_269159</name>
</gene>
<dbReference type="EMBL" id="KQ087181">
    <property type="protein sequence ID" value="KLT45388.1"/>
    <property type="molecule type" value="Genomic_DNA"/>
</dbReference>
<dbReference type="InterPro" id="IPR036282">
    <property type="entry name" value="Glutathione-S-Trfase_C_sf"/>
</dbReference>
<evidence type="ECO:0000256" key="1">
    <source>
        <dbReference type="ARBA" id="ARBA00004294"/>
    </source>
</evidence>
<dbReference type="Gene3D" id="1.20.1050.10">
    <property type="match status" value="1"/>
</dbReference>
<dbReference type="InterPro" id="IPR050931">
    <property type="entry name" value="Mito_Protein_Transport_Metaxin"/>
</dbReference>
<dbReference type="Pfam" id="PF10568">
    <property type="entry name" value="Tom37"/>
    <property type="match status" value="1"/>
</dbReference>
<dbReference type="Proteomes" id="UP000053611">
    <property type="component" value="Unassembled WGS sequence"/>
</dbReference>
<dbReference type="OrthoDB" id="5835136at2759"/>
<dbReference type="InterPro" id="IPR019564">
    <property type="entry name" value="Sam37/metaxin_N"/>
</dbReference>
<dbReference type="PANTHER" id="PTHR12289:SF41">
    <property type="entry name" value="FAILED AXON CONNECTIONS-RELATED"/>
    <property type="match status" value="1"/>
</dbReference>
<evidence type="ECO:0000256" key="8">
    <source>
        <dbReference type="SAM" id="Phobius"/>
    </source>
</evidence>